<accession>A0A3P2A2M5</accession>
<protein>
    <recommendedName>
        <fullName evidence="3">Concanavalin A-like lectin/glucanase superfamily protein</fullName>
    </recommendedName>
</protein>
<reference evidence="1 2" key="1">
    <citation type="submission" date="2018-11" db="EMBL/GenBank/DDBJ databases">
        <title>Genomes From Bacteria Associated with the Canine Oral Cavity: a Test Case for Automated Genome-Based Taxonomic Assignment.</title>
        <authorList>
            <person name="Coil D.A."/>
            <person name="Jospin G."/>
            <person name="Darling A.E."/>
            <person name="Wallis C."/>
            <person name="Davis I.J."/>
            <person name="Harris S."/>
            <person name="Eisen J.A."/>
            <person name="Holcombe L.J."/>
            <person name="O'Flynn C."/>
        </authorList>
    </citation>
    <scope>NUCLEOTIDE SEQUENCE [LARGE SCALE GENOMIC DNA]</scope>
    <source>
        <strain evidence="1 2">OH1047_COT-310</strain>
    </source>
</reference>
<dbReference type="Gene3D" id="2.60.120.200">
    <property type="match status" value="1"/>
</dbReference>
<dbReference type="RefSeq" id="WP_125240037.1">
    <property type="nucleotide sequence ID" value="NZ_RQYF01000095.1"/>
</dbReference>
<dbReference type="AlphaFoldDB" id="A0A3P2A2M5"/>
<comment type="caution">
    <text evidence="1">The sequence shown here is derived from an EMBL/GenBank/DDBJ whole genome shotgun (WGS) entry which is preliminary data.</text>
</comment>
<dbReference type="GO" id="GO:0005975">
    <property type="term" value="P:carbohydrate metabolic process"/>
    <property type="evidence" value="ECO:0007669"/>
    <property type="project" value="UniProtKB-ARBA"/>
</dbReference>
<dbReference type="PROSITE" id="PS51257">
    <property type="entry name" value="PROKAR_LIPOPROTEIN"/>
    <property type="match status" value="1"/>
</dbReference>
<dbReference type="Pfam" id="PF13385">
    <property type="entry name" value="Laminin_G_3"/>
    <property type="match status" value="1"/>
</dbReference>
<dbReference type="SUPFAM" id="SSF49899">
    <property type="entry name" value="Concanavalin A-like lectins/glucanases"/>
    <property type="match status" value="1"/>
</dbReference>
<dbReference type="Proteomes" id="UP000279562">
    <property type="component" value="Unassembled WGS sequence"/>
</dbReference>
<keyword evidence="2" id="KW-1185">Reference proteome</keyword>
<dbReference type="GO" id="GO:0004553">
    <property type="term" value="F:hydrolase activity, hydrolyzing O-glycosyl compounds"/>
    <property type="evidence" value="ECO:0007669"/>
    <property type="project" value="UniProtKB-ARBA"/>
</dbReference>
<evidence type="ECO:0000313" key="1">
    <source>
        <dbReference type="EMBL" id="RRD87883.1"/>
    </source>
</evidence>
<proteinExistence type="predicted"/>
<dbReference type="EMBL" id="RQYF01000095">
    <property type="protein sequence ID" value="RRD87883.1"/>
    <property type="molecule type" value="Genomic_DNA"/>
</dbReference>
<organism evidence="1 2">
    <name type="scientific">Prevotella heparinolytica</name>
    <dbReference type="NCBI Taxonomy" id="28113"/>
    <lineage>
        <taxon>Bacteria</taxon>
        <taxon>Pseudomonadati</taxon>
        <taxon>Bacteroidota</taxon>
        <taxon>Bacteroidia</taxon>
        <taxon>Bacteroidales</taxon>
        <taxon>Bacteroidaceae</taxon>
        <taxon>Bacteroides</taxon>
    </lineage>
</organism>
<evidence type="ECO:0008006" key="3">
    <source>
        <dbReference type="Google" id="ProtNLM"/>
    </source>
</evidence>
<sequence length="515" mass="56001">MKIKQFTLAALVILATGCTKDEPASPVVGENPGRQVTLTASMPMGDVRTRLALAETDEGNISVKWQSGDKISLCFVDNNNVVKTLHDVPVTNIREEGGKSKGDFSFSVPAGITYPYDLYGVYGATLATDSRTLTFPAVPAVAKNLDDAASMCVMRFEMKNLTVGSPVTVNFSHLGALIGVWLENTDLMYYTLNGLSLTGVDGYNWLYNASGQATYDIVSGTFIDVKAGDKLTYPLGEGNVYIYSGATLKLYRWMVPANTPDLSKKIKISLNGIELPAKAFTPGNYYRLKLYLDDSIWKRPGFPPASDLVAHWPMDGNANDVSGNNHHGTVNDGVTPTTDHKGVSNSAYLFDGTTGSYIDMGSWSNGGAMTFTFWARWDAYNSFSRIVDMGNGSYSNNIAIANHSTVPGKIYYSIFVGSTAYNMSDTGIAVTSQDAWGFYAASVSEAGVMKLYKNGKLIATKNNGKAPSKIIRANQYIGRSNWSVDGYFKGAIDDLRIYNRDLMDGEVMGLYHTTK</sequence>
<name>A0A3P2A2M5_9BACE</name>
<evidence type="ECO:0000313" key="2">
    <source>
        <dbReference type="Proteomes" id="UP000279562"/>
    </source>
</evidence>
<dbReference type="InterPro" id="IPR013320">
    <property type="entry name" value="ConA-like_dom_sf"/>
</dbReference>
<gene>
    <name evidence="1" type="ORF">EII33_12810</name>
</gene>